<dbReference type="GO" id="GO:0042121">
    <property type="term" value="P:alginic acid biosynthetic process"/>
    <property type="evidence" value="ECO:0007669"/>
    <property type="project" value="UniProtKB-KW"/>
</dbReference>
<feature type="transmembrane region" description="Helical" evidence="14">
    <location>
        <begin position="416"/>
        <end position="433"/>
    </location>
</feature>
<dbReference type="Pfam" id="PF03062">
    <property type="entry name" value="MBOAT"/>
    <property type="match status" value="1"/>
</dbReference>
<dbReference type="PIRSF" id="PIRSF500217">
    <property type="entry name" value="AlgI"/>
    <property type="match status" value="1"/>
</dbReference>
<feature type="transmembrane region" description="Helical" evidence="14">
    <location>
        <begin position="41"/>
        <end position="65"/>
    </location>
</feature>
<evidence type="ECO:0000256" key="3">
    <source>
        <dbReference type="ARBA" id="ARBA00010323"/>
    </source>
</evidence>
<dbReference type="OrthoDB" id="139172at2"/>
<feature type="transmembrane region" description="Helical" evidence="14">
    <location>
        <begin position="328"/>
        <end position="346"/>
    </location>
</feature>
<evidence type="ECO:0000256" key="10">
    <source>
        <dbReference type="ARBA" id="ARBA00023136"/>
    </source>
</evidence>
<keyword evidence="10 13" id="KW-0472">Membrane</keyword>
<gene>
    <name evidence="15" type="ORF">F1189_24640</name>
</gene>
<dbReference type="InterPro" id="IPR024194">
    <property type="entry name" value="Ac/AlaTfrase_AlgI/DltB"/>
</dbReference>
<keyword evidence="8" id="KW-0016">Alginate biosynthesis</keyword>
<keyword evidence="7 14" id="KW-0812">Transmembrane</keyword>
<feature type="transmembrane region" description="Helical" evidence="14">
    <location>
        <begin position="116"/>
        <end position="138"/>
    </location>
</feature>
<evidence type="ECO:0000256" key="14">
    <source>
        <dbReference type="SAM" id="Phobius"/>
    </source>
</evidence>
<dbReference type="InterPro" id="IPR028362">
    <property type="entry name" value="AlgI"/>
</dbReference>
<dbReference type="AlphaFoldDB" id="A0A5M6IM46"/>
<evidence type="ECO:0000256" key="7">
    <source>
        <dbReference type="ARBA" id="ARBA00022692"/>
    </source>
</evidence>
<dbReference type="InterPro" id="IPR004299">
    <property type="entry name" value="MBOAT_fam"/>
</dbReference>
<evidence type="ECO:0000256" key="11">
    <source>
        <dbReference type="ARBA" id="ARBA00023315"/>
    </source>
</evidence>
<keyword evidence="5 13" id="KW-1003">Cell membrane</keyword>
<feature type="transmembrane region" description="Helical" evidence="14">
    <location>
        <begin position="390"/>
        <end position="409"/>
    </location>
</feature>
<keyword evidence="11 13" id="KW-0012">Acyltransferase</keyword>
<dbReference type="GO" id="GO:0005886">
    <property type="term" value="C:plasma membrane"/>
    <property type="evidence" value="ECO:0007669"/>
    <property type="project" value="UniProtKB-SubCell"/>
</dbReference>
<dbReference type="EMBL" id="VWPK01000053">
    <property type="protein sequence ID" value="KAA5609320.1"/>
    <property type="molecule type" value="Genomic_DNA"/>
</dbReference>
<proteinExistence type="inferred from homology"/>
<evidence type="ECO:0000256" key="8">
    <source>
        <dbReference type="ARBA" id="ARBA00022841"/>
    </source>
</evidence>
<evidence type="ECO:0000256" key="2">
    <source>
        <dbReference type="ARBA" id="ARBA00005182"/>
    </source>
</evidence>
<name>A0A5M6IM46_9PROT</name>
<accession>A0A5M6IM46</accession>
<comment type="pathway">
    <text evidence="2">Glycan biosynthesis; alginate biosynthesis.</text>
</comment>
<feature type="transmembrane region" description="Helical" evidence="14">
    <location>
        <begin position="358"/>
        <end position="378"/>
    </location>
</feature>
<dbReference type="InterPro" id="IPR051085">
    <property type="entry name" value="MB_O-acyltransferase"/>
</dbReference>
<keyword evidence="9 14" id="KW-1133">Transmembrane helix</keyword>
<evidence type="ECO:0000256" key="12">
    <source>
        <dbReference type="ARBA" id="ARBA00031030"/>
    </source>
</evidence>
<evidence type="ECO:0000256" key="6">
    <source>
        <dbReference type="ARBA" id="ARBA00022679"/>
    </source>
</evidence>
<evidence type="ECO:0000256" key="1">
    <source>
        <dbReference type="ARBA" id="ARBA00004651"/>
    </source>
</evidence>
<dbReference type="PANTHER" id="PTHR13285:SF23">
    <property type="entry name" value="TEICHOIC ACID D-ALANYLTRANSFERASE"/>
    <property type="match status" value="1"/>
</dbReference>
<reference evidence="15 16" key="1">
    <citation type="submission" date="2019-09" db="EMBL/GenBank/DDBJ databases">
        <title>Genome sequence of Rhodovastum atsumiense, a diverse member of the Acetobacteraceae family of non-sulfur purple photosynthetic bacteria.</title>
        <authorList>
            <person name="Meyer T."/>
            <person name="Kyndt J."/>
        </authorList>
    </citation>
    <scope>NUCLEOTIDE SEQUENCE [LARGE SCALE GENOMIC DNA]</scope>
    <source>
        <strain evidence="15 16">DSM 21279</strain>
    </source>
</reference>
<dbReference type="GO" id="GO:0016746">
    <property type="term" value="F:acyltransferase activity"/>
    <property type="evidence" value="ECO:0007669"/>
    <property type="project" value="UniProtKB-KW"/>
</dbReference>
<keyword evidence="16" id="KW-1185">Reference proteome</keyword>
<evidence type="ECO:0000313" key="15">
    <source>
        <dbReference type="EMBL" id="KAA5609320.1"/>
    </source>
</evidence>
<feature type="transmembrane region" description="Helical" evidence="14">
    <location>
        <begin position="453"/>
        <end position="475"/>
    </location>
</feature>
<keyword evidence="6 13" id="KW-0808">Transferase</keyword>
<dbReference type="PANTHER" id="PTHR13285">
    <property type="entry name" value="ACYLTRANSFERASE"/>
    <property type="match status" value="1"/>
</dbReference>
<comment type="caution">
    <text evidence="15">The sequence shown here is derived from an EMBL/GenBank/DDBJ whole genome shotgun (WGS) entry which is preliminary data.</text>
</comment>
<evidence type="ECO:0000256" key="9">
    <source>
        <dbReference type="ARBA" id="ARBA00022989"/>
    </source>
</evidence>
<dbReference type="PIRSF" id="PIRSF016636">
    <property type="entry name" value="AlgI_DltB"/>
    <property type="match status" value="1"/>
</dbReference>
<evidence type="ECO:0000256" key="13">
    <source>
        <dbReference type="PIRNR" id="PIRNR016636"/>
    </source>
</evidence>
<evidence type="ECO:0000313" key="16">
    <source>
        <dbReference type="Proteomes" id="UP000325255"/>
    </source>
</evidence>
<dbReference type="Proteomes" id="UP000325255">
    <property type="component" value="Unassembled WGS sequence"/>
</dbReference>
<sequence>MIFASFEFLLLFLPAFFATYFLAPARLRNLVIVAFSWAFYAWWRVDFLALLAGVTLGTFLVARAMDRAGPASRRGRVLLLAGLAGNLGVLGYFKYANFGVATFNDLVTAWGGQPMAWTQIVLPVGLSFYVLQSISYLVDLRRGSVPVSRSFLDYAAYKALFPQLIAGPIVRYAEIADALKHRTHSLRLFGEGARIAMTGFAMKVVFGDTLSPVVDAAFALPAPSLADAWTGALAYTLQLYFDFAGYSLLAIGLARMMGFHFPANFDNPYLATSIQEFWQRWHMTLSRFLRDYLYVPLGGNRHGPVRTYLNLMAVMVIGGAWHGASWNFIVWGAWQGLCLGLHRAWSRRRPRHAPASPMHRLGAHLLTMLAVVLGWVVFRAADLGAAGTLYAGMLGLHGIGLSDALAWQITPDRHGMLLLALLAVYAPLLRGLVPRPALPLPGWLGGGMRVAGPLAAFSLGIVLLYSRDAVPFLYFQF</sequence>
<protein>
    <recommendedName>
        <fullName evidence="4">Probable alginate O-acetylase AlgI</fullName>
    </recommendedName>
    <alternativeName>
        <fullName evidence="12">Alginate biosynthesis protein AlgI</fullName>
    </alternativeName>
</protein>
<evidence type="ECO:0000256" key="4">
    <source>
        <dbReference type="ARBA" id="ARBA00016084"/>
    </source>
</evidence>
<comment type="similarity">
    <text evidence="3 13">Belongs to the membrane-bound acyltransferase family.</text>
</comment>
<comment type="subcellular location">
    <subcellularLocation>
        <location evidence="1">Cell membrane</location>
        <topology evidence="1">Multi-pass membrane protein</topology>
    </subcellularLocation>
</comment>
<feature type="transmembrane region" description="Helical" evidence="14">
    <location>
        <begin position="77"/>
        <end position="96"/>
    </location>
</feature>
<dbReference type="RefSeq" id="WP_150043841.1">
    <property type="nucleotide sequence ID" value="NZ_OW485601.1"/>
</dbReference>
<organism evidence="15 16">
    <name type="scientific">Rhodovastum atsumiense</name>
    <dbReference type="NCBI Taxonomy" id="504468"/>
    <lineage>
        <taxon>Bacteria</taxon>
        <taxon>Pseudomonadati</taxon>
        <taxon>Pseudomonadota</taxon>
        <taxon>Alphaproteobacteria</taxon>
        <taxon>Acetobacterales</taxon>
        <taxon>Acetobacteraceae</taxon>
        <taxon>Rhodovastum</taxon>
    </lineage>
</organism>
<evidence type="ECO:0000256" key="5">
    <source>
        <dbReference type="ARBA" id="ARBA00022475"/>
    </source>
</evidence>